<dbReference type="Proteomes" id="UP000828941">
    <property type="component" value="Chromosome 4"/>
</dbReference>
<keyword evidence="2" id="KW-1185">Reference proteome</keyword>
<protein>
    <submittedName>
        <fullName evidence="1">Uncharacterized protein</fullName>
    </submittedName>
</protein>
<comment type="caution">
    <text evidence="1">The sequence shown here is derived from an EMBL/GenBank/DDBJ whole genome shotgun (WGS) entry which is preliminary data.</text>
</comment>
<organism evidence="1 2">
    <name type="scientific">Bauhinia variegata</name>
    <name type="common">Purple orchid tree</name>
    <name type="synonym">Phanera variegata</name>
    <dbReference type="NCBI Taxonomy" id="167791"/>
    <lineage>
        <taxon>Eukaryota</taxon>
        <taxon>Viridiplantae</taxon>
        <taxon>Streptophyta</taxon>
        <taxon>Embryophyta</taxon>
        <taxon>Tracheophyta</taxon>
        <taxon>Spermatophyta</taxon>
        <taxon>Magnoliopsida</taxon>
        <taxon>eudicotyledons</taxon>
        <taxon>Gunneridae</taxon>
        <taxon>Pentapetalae</taxon>
        <taxon>rosids</taxon>
        <taxon>fabids</taxon>
        <taxon>Fabales</taxon>
        <taxon>Fabaceae</taxon>
        <taxon>Cercidoideae</taxon>
        <taxon>Cercideae</taxon>
        <taxon>Bauhiniinae</taxon>
        <taxon>Bauhinia</taxon>
    </lineage>
</organism>
<accession>A0ACB9PFI9</accession>
<proteinExistence type="predicted"/>
<sequence>MQWMPLSQLIFSSNKSLIQPLTDLNLFLCLLLLFGCLSRRTQGIQCDSLLLNSEAFKSSLFIRWKYHNSKNISEDI</sequence>
<evidence type="ECO:0000313" key="1">
    <source>
        <dbReference type="EMBL" id="KAI4347181.1"/>
    </source>
</evidence>
<evidence type="ECO:0000313" key="2">
    <source>
        <dbReference type="Proteomes" id="UP000828941"/>
    </source>
</evidence>
<name>A0ACB9PFI9_BAUVA</name>
<dbReference type="EMBL" id="CM039429">
    <property type="protein sequence ID" value="KAI4347181.1"/>
    <property type="molecule type" value="Genomic_DNA"/>
</dbReference>
<reference evidence="1 2" key="1">
    <citation type="journal article" date="2022" name="DNA Res.">
        <title>Chromosomal-level genome assembly of the orchid tree Bauhinia variegata (Leguminosae; Cercidoideae) supports the allotetraploid origin hypothesis of Bauhinia.</title>
        <authorList>
            <person name="Zhong Y."/>
            <person name="Chen Y."/>
            <person name="Zheng D."/>
            <person name="Pang J."/>
            <person name="Liu Y."/>
            <person name="Luo S."/>
            <person name="Meng S."/>
            <person name="Qian L."/>
            <person name="Wei D."/>
            <person name="Dai S."/>
            <person name="Zhou R."/>
        </authorList>
    </citation>
    <scope>NUCLEOTIDE SEQUENCE [LARGE SCALE GENOMIC DNA]</scope>
    <source>
        <strain evidence="1">BV-YZ2020</strain>
    </source>
</reference>
<gene>
    <name evidence="1" type="ORF">L6164_008016</name>
</gene>